<proteinExistence type="predicted"/>
<sequence length="404" mass="45544">MKGRVHGTDVCELANCLTYVQVNIYNTDILTLKEHGFDIEDWLRDTGYRSIIMDVPVLNSLNESAGEIVARRRHDAEKKLQRGKMVVHTPDLHDDLLTPKSSSKPPNTLRHALAKGNGEISEDETLYEDCKLLSGEEPHIDTAITTGETTSMGCAKDRHSNSTFHHSFPTLERPTITRNNGVDEEMSGLVSATAGHRADDLMSDDTSYVITELSPPIAPLNIKSSETIEENNTASNIAAISPSESRSINADSSIVHDTGNEAEMSPKVNAPARKGRWKNHQLSPFVRTFECHYPACTTKIIWRPGYGKNRLVTHVRIHWGKKLKKCRHCDYSATHWGGIYQHHQRKHPDEEFAGAIDLETEQDMRELMELWRQCYPGAVEEEFCDPKLARITRASRFLHSCHNV</sequence>
<dbReference type="PANTHER" id="PTHR36945:SF1">
    <property type="entry name" value="ZINC FINGER PROTEIN C02F5.12-RELATED"/>
    <property type="match status" value="1"/>
</dbReference>
<dbReference type="InterPro" id="IPR053360">
    <property type="entry name" value="Zinc_finger_domain"/>
</dbReference>
<protein>
    <recommendedName>
        <fullName evidence="3">C2H2-type domain-containing protein</fullName>
    </recommendedName>
</protein>
<name>A0AA36MBM7_CYLNA</name>
<gene>
    <name evidence="1" type="ORF">CYNAS_LOCUS16563</name>
</gene>
<comment type="caution">
    <text evidence="1">The sequence shown here is derived from an EMBL/GenBank/DDBJ whole genome shotgun (WGS) entry which is preliminary data.</text>
</comment>
<dbReference type="Gene3D" id="3.30.160.60">
    <property type="entry name" value="Classic Zinc Finger"/>
    <property type="match status" value="1"/>
</dbReference>
<accession>A0AA36MBM7</accession>
<dbReference type="AlphaFoldDB" id="A0AA36MBM7"/>
<dbReference type="Proteomes" id="UP001176961">
    <property type="component" value="Unassembled WGS sequence"/>
</dbReference>
<dbReference type="PANTHER" id="PTHR36945">
    <property type="entry name" value="HIGH INCIDENCE OF MALES (INCREASED X CHROMOSOME LOSS)-RELATED-RELATED"/>
    <property type="match status" value="1"/>
</dbReference>
<keyword evidence="2" id="KW-1185">Reference proteome</keyword>
<evidence type="ECO:0000313" key="1">
    <source>
        <dbReference type="EMBL" id="CAJ0604580.1"/>
    </source>
</evidence>
<evidence type="ECO:0000313" key="2">
    <source>
        <dbReference type="Proteomes" id="UP001176961"/>
    </source>
</evidence>
<reference evidence="1" key="1">
    <citation type="submission" date="2023-07" db="EMBL/GenBank/DDBJ databases">
        <authorList>
            <consortium name="CYATHOMIX"/>
        </authorList>
    </citation>
    <scope>NUCLEOTIDE SEQUENCE</scope>
    <source>
        <strain evidence="1">N/A</strain>
    </source>
</reference>
<evidence type="ECO:0008006" key="3">
    <source>
        <dbReference type="Google" id="ProtNLM"/>
    </source>
</evidence>
<dbReference type="EMBL" id="CATQJL010000305">
    <property type="protein sequence ID" value="CAJ0604580.1"/>
    <property type="molecule type" value="Genomic_DNA"/>
</dbReference>
<organism evidence="1 2">
    <name type="scientific">Cylicocyclus nassatus</name>
    <name type="common">Nematode worm</name>
    <dbReference type="NCBI Taxonomy" id="53992"/>
    <lineage>
        <taxon>Eukaryota</taxon>
        <taxon>Metazoa</taxon>
        <taxon>Ecdysozoa</taxon>
        <taxon>Nematoda</taxon>
        <taxon>Chromadorea</taxon>
        <taxon>Rhabditida</taxon>
        <taxon>Rhabditina</taxon>
        <taxon>Rhabditomorpha</taxon>
        <taxon>Strongyloidea</taxon>
        <taxon>Strongylidae</taxon>
        <taxon>Cylicocyclus</taxon>
    </lineage>
</organism>